<dbReference type="VEuPathDB" id="VectorBase:GPAI032606"/>
<reference evidence="3" key="1">
    <citation type="submission" date="2014-03" db="EMBL/GenBank/DDBJ databases">
        <authorList>
            <person name="Aksoy S."/>
            <person name="Warren W."/>
            <person name="Wilson R.K."/>
        </authorList>
    </citation>
    <scope>NUCLEOTIDE SEQUENCE [LARGE SCALE GENOMIC DNA]</scope>
    <source>
        <strain evidence="3">IAEA</strain>
    </source>
</reference>
<reference evidence="2" key="2">
    <citation type="submission" date="2020-05" db="UniProtKB">
        <authorList>
            <consortium name="EnsemblMetazoa"/>
        </authorList>
    </citation>
    <scope>IDENTIFICATION</scope>
    <source>
        <strain evidence="2">IAEA</strain>
    </source>
</reference>
<name>A0A1B0A2P2_GLOPL</name>
<feature type="signal peptide" evidence="1">
    <location>
        <begin position="1"/>
        <end position="22"/>
    </location>
</feature>
<sequence length="226" mass="25276">MLQRNFYLELLLHIFMVRHSICLEVIGCCNRSTNSDLMAKYIVGRFIKAQKRHHQISDNALAIINNHYNHLAKLFRIMLLELLLADPVDPAPLLLPVPLVALLPLVPPKFGVLVDSKSSCTGDSACDESLKLRGPRGTNIEFVPAPVLPPFTVDEIDVCPLEPSKLATLSMSRSDFCTQSQVLLIIRYQRLGLENKKVSYSLFQNLVTCGLSYSCGDYSQFGLSRI</sequence>
<proteinExistence type="predicted"/>
<feature type="chain" id="PRO_5008403476" evidence="1">
    <location>
        <begin position="23"/>
        <end position="226"/>
    </location>
</feature>
<accession>A0A1B0A2P2</accession>
<evidence type="ECO:0000256" key="1">
    <source>
        <dbReference type="SAM" id="SignalP"/>
    </source>
</evidence>
<dbReference type="AlphaFoldDB" id="A0A1B0A2P2"/>
<evidence type="ECO:0000313" key="2">
    <source>
        <dbReference type="EnsemblMetazoa" id="GPAI032606-PA"/>
    </source>
</evidence>
<organism evidence="2 3">
    <name type="scientific">Glossina pallidipes</name>
    <name type="common">Tsetse fly</name>
    <dbReference type="NCBI Taxonomy" id="7398"/>
    <lineage>
        <taxon>Eukaryota</taxon>
        <taxon>Metazoa</taxon>
        <taxon>Ecdysozoa</taxon>
        <taxon>Arthropoda</taxon>
        <taxon>Hexapoda</taxon>
        <taxon>Insecta</taxon>
        <taxon>Pterygota</taxon>
        <taxon>Neoptera</taxon>
        <taxon>Endopterygota</taxon>
        <taxon>Diptera</taxon>
        <taxon>Brachycera</taxon>
        <taxon>Muscomorpha</taxon>
        <taxon>Hippoboscoidea</taxon>
        <taxon>Glossinidae</taxon>
        <taxon>Glossina</taxon>
    </lineage>
</organism>
<dbReference type="Proteomes" id="UP000092445">
    <property type="component" value="Unassembled WGS sequence"/>
</dbReference>
<evidence type="ECO:0000313" key="3">
    <source>
        <dbReference type="Proteomes" id="UP000092445"/>
    </source>
</evidence>
<keyword evidence="1" id="KW-0732">Signal</keyword>
<protein>
    <submittedName>
        <fullName evidence="2">Uncharacterized protein</fullName>
    </submittedName>
</protein>
<dbReference type="EnsemblMetazoa" id="GPAI032606-RA">
    <property type="protein sequence ID" value="GPAI032606-PA"/>
    <property type="gene ID" value="GPAI032606"/>
</dbReference>
<keyword evidence="3" id="KW-1185">Reference proteome</keyword>